<keyword evidence="5" id="KW-0175">Coiled coil</keyword>
<dbReference type="CDD" id="cd14686">
    <property type="entry name" value="bZIP"/>
    <property type="match status" value="1"/>
</dbReference>
<evidence type="ECO:0000256" key="3">
    <source>
        <dbReference type="ARBA" id="ARBA00022833"/>
    </source>
</evidence>
<evidence type="ECO:0000259" key="7">
    <source>
        <dbReference type="PROSITE" id="PS51999"/>
    </source>
</evidence>
<evidence type="ECO:0000256" key="5">
    <source>
        <dbReference type="SAM" id="Coils"/>
    </source>
</evidence>
<sequence length="363" mass="39463">MSNVHVASPVRRNGEVRCFSHSETVLERKWSHTEGNPNRRAFYCCEVVVSDGQDGMRQCNFFKWEDELPMPSSQSSQASSTSQSTPVTPSKRPASALVHELSPVQKRLNASSQTPTRSPASQARLDAILRAQNVPATEASTSAITSSALRASGSVSPSPSHTATPPTSQTSPALPSWFSAQPSATSFRPSTPPPTAERTERHWNPTTPPTRRSIEQSEDVSRTRNENSNVPRNGIRSSVLGASGLPNLCKLNARCQEVRLDDPFIFPSGSATSSGDSEPRGPVALSSLAESESADAESAADELGIMANRLAQFPEYISKLERRLTAAEKSNNAKAQKMERMQEEIDRLKAQNAELQRNLAQRP</sequence>
<feature type="compositionally biased region" description="Polar residues" evidence="6">
    <location>
        <begin position="178"/>
        <end position="189"/>
    </location>
</feature>
<feature type="coiled-coil region" evidence="5">
    <location>
        <begin position="317"/>
        <end position="358"/>
    </location>
</feature>
<reference evidence="8" key="1">
    <citation type="submission" date="2023-03" db="EMBL/GenBank/DDBJ databases">
        <title>Massive genome expansion in bonnet fungi (Mycena s.s.) driven by repeated elements and novel gene families across ecological guilds.</title>
        <authorList>
            <consortium name="Lawrence Berkeley National Laboratory"/>
            <person name="Harder C.B."/>
            <person name="Miyauchi S."/>
            <person name="Viragh M."/>
            <person name="Kuo A."/>
            <person name="Thoen E."/>
            <person name="Andreopoulos B."/>
            <person name="Lu D."/>
            <person name="Skrede I."/>
            <person name="Drula E."/>
            <person name="Henrissat B."/>
            <person name="Morin E."/>
            <person name="Kohler A."/>
            <person name="Barry K."/>
            <person name="LaButti K."/>
            <person name="Morin E."/>
            <person name="Salamov A."/>
            <person name="Lipzen A."/>
            <person name="Mereny Z."/>
            <person name="Hegedus B."/>
            <person name="Baldrian P."/>
            <person name="Stursova M."/>
            <person name="Weitz H."/>
            <person name="Taylor A."/>
            <person name="Grigoriev I.V."/>
            <person name="Nagy L.G."/>
            <person name="Martin F."/>
            <person name="Kauserud H."/>
        </authorList>
    </citation>
    <scope>NUCLEOTIDE SEQUENCE</scope>
    <source>
        <strain evidence="8">CBHHK182m</strain>
    </source>
</reference>
<keyword evidence="9" id="KW-1185">Reference proteome</keyword>
<dbReference type="SUPFAM" id="SSF161270">
    <property type="entry name" value="PspA lactotransferrin-binding region"/>
    <property type="match status" value="1"/>
</dbReference>
<dbReference type="AlphaFoldDB" id="A0AAD7IQ85"/>
<dbReference type="Pfam" id="PF06839">
    <property type="entry name" value="Zn_ribbon_GRF"/>
    <property type="match status" value="1"/>
</dbReference>
<feature type="region of interest" description="Disordered" evidence="6">
    <location>
        <begin position="70"/>
        <end position="96"/>
    </location>
</feature>
<feature type="region of interest" description="Disordered" evidence="6">
    <location>
        <begin position="136"/>
        <end position="241"/>
    </location>
</feature>
<keyword evidence="1" id="KW-0479">Metal-binding</keyword>
<keyword evidence="2 4" id="KW-0863">Zinc-finger</keyword>
<keyword evidence="3" id="KW-0862">Zinc</keyword>
<feature type="domain" description="GRF-type" evidence="7">
    <location>
        <begin position="18"/>
        <end position="68"/>
    </location>
</feature>
<feature type="compositionally biased region" description="Low complexity" evidence="6">
    <location>
        <begin position="136"/>
        <end position="176"/>
    </location>
</feature>
<dbReference type="EMBL" id="JARKIB010000077">
    <property type="protein sequence ID" value="KAJ7747284.1"/>
    <property type="molecule type" value="Genomic_DNA"/>
</dbReference>
<dbReference type="PROSITE" id="PS51999">
    <property type="entry name" value="ZF_GRF"/>
    <property type="match status" value="1"/>
</dbReference>
<evidence type="ECO:0000256" key="6">
    <source>
        <dbReference type="SAM" id="MobiDB-lite"/>
    </source>
</evidence>
<evidence type="ECO:0000256" key="4">
    <source>
        <dbReference type="PROSITE-ProRule" id="PRU01343"/>
    </source>
</evidence>
<dbReference type="GO" id="GO:0008270">
    <property type="term" value="F:zinc ion binding"/>
    <property type="evidence" value="ECO:0007669"/>
    <property type="project" value="UniProtKB-KW"/>
</dbReference>
<comment type="caution">
    <text evidence="8">The sequence shown here is derived from an EMBL/GenBank/DDBJ whole genome shotgun (WGS) entry which is preliminary data.</text>
</comment>
<accession>A0AAD7IQ85</accession>
<protein>
    <recommendedName>
        <fullName evidence="7">GRF-type domain-containing protein</fullName>
    </recommendedName>
</protein>
<evidence type="ECO:0000256" key="1">
    <source>
        <dbReference type="ARBA" id="ARBA00022723"/>
    </source>
</evidence>
<dbReference type="Proteomes" id="UP001215598">
    <property type="component" value="Unassembled WGS sequence"/>
</dbReference>
<feature type="compositionally biased region" description="Low complexity" evidence="6">
    <location>
        <begin position="71"/>
        <end position="90"/>
    </location>
</feature>
<organism evidence="8 9">
    <name type="scientific">Mycena metata</name>
    <dbReference type="NCBI Taxonomy" id="1033252"/>
    <lineage>
        <taxon>Eukaryota</taxon>
        <taxon>Fungi</taxon>
        <taxon>Dikarya</taxon>
        <taxon>Basidiomycota</taxon>
        <taxon>Agaricomycotina</taxon>
        <taxon>Agaricomycetes</taxon>
        <taxon>Agaricomycetidae</taxon>
        <taxon>Agaricales</taxon>
        <taxon>Marasmiineae</taxon>
        <taxon>Mycenaceae</taxon>
        <taxon>Mycena</taxon>
    </lineage>
</organism>
<evidence type="ECO:0000313" key="9">
    <source>
        <dbReference type="Proteomes" id="UP001215598"/>
    </source>
</evidence>
<dbReference type="InterPro" id="IPR010666">
    <property type="entry name" value="Znf_GRF"/>
</dbReference>
<feature type="region of interest" description="Disordered" evidence="6">
    <location>
        <begin position="268"/>
        <end position="295"/>
    </location>
</feature>
<evidence type="ECO:0000313" key="8">
    <source>
        <dbReference type="EMBL" id="KAJ7747284.1"/>
    </source>
</evidence>
<proteinExistence type="predicted"/>
<name>A0AAD7IQ85_9AGAR</name>
<gene>
    <name evidence="8" type="ORF">B0H16DRAFT_1555408</name>
</gene>
<evidence type="ECO:0000256" key="2">
    <source>
        <dbReference type="ARBA" id="ARBA00022771"/>
    </source>
</evidence>
<feature type="compositionally biased region" description="Basic and acidic residues" evidence="6">
    <location>
        <begin position="212"/>
        <end position="225"/>
    </location>
</feature>